<dbReference type="InterPro" id="IPR016151">
    <property type="entry name" value="DNA_mismatch_repair_MutS_N"/>
</dbReference>
<dbReference type="InterPro" id="IPR036187">
    <property type="entry name" value="DNA_mismatch_repair_MutS_sf"/>
</dbReference>
<proteinExistence type="inferred from homology"/>
<dbReference type="InterPro" id="IPR005748">
    <property type="entry name" value="DNA_mismatch_repair_MutS"/>
</dbReference>
<dbReference type="InterPro" id="IPR027417">
    <property type="entry name" value="P-loop_NTPase"/>
</dbReference>
<dbReference type="HAMAP" id="MF_00096">
    <property type="entry name" value="MutS"/>
    <property type="match status" value="1"/>
</dbReference>
<dbReference type="PIRSF" id="PIRSF037677">
    <property type="entry name" value="DNA_mis_repair_Msh6"/>
    <property type="match status" value="1"/>
</dbReference>
<keyword evidence="13" id="KW-1185">Reference proteome</keyword>
<evidence type="ECO:0000256" key="1">
    <source>
        <dbReference type="ARBA" id="ARBA00006271"/>
    </source>
</evidence>
<dbReference type="GO" id="GO:0030983">
    <property type="term" value="F:mismatched DNA binding"/>
    <property type="evidence" value="ECO:0007669"/>
    <property type="project" value="InterPro"/>
</dbReference>
<comment type="caution">
    <text evidence="12">The sequence shown here is derived from an EMBL/GenBank/DDBJ whole genome shotgun (WGS) entry which is preliminary data.</text>
</comment>
<dbReference type="CDD" id="cd03284">
    <property type="entry name" value="ABC_MutS1"/>
    <property type="match status" value="1"/>
</dbReference>
<protein>
    <recommendedName>
        <fullName evidence="2 9">DNA mismatch repair protein MutS</fullName>
    </recommendedName>
</protein>
<dbReference type="PROSITE" id="PS00486">
    <property type="entry name" value="DNA_MISMATCH_REPAIR_2"/>
    <property type="match status" value="1"/>
</dbReference>
<dbReference type="NCBIfam" id="NF003810">
    <property type="entry name" value="PRK05399.1"/>
    <property type="match status" value="1"/>
</dbReference>
<accession>A0A9D5M5Z1</accession>
<reference evidence="12" key="1">
    <citation type="submission" date="2020-10" db="EMBL/GenBank/DDBJ databases">
        <title>ChiBAC.</title>
        <authorList>
            <person name="Zenner C."/>
            <person name="Hitch T.C.A."/>
            <person name="Clavel T."/>
        </authorList>
    </citation>
    <scope>NUCLEOTIDE SEQUENCE</scope>
    <source>
        <strain evidence="12">DSM 107454</strain>
    </source>
</reference>
<dbReference type="Gene3D" id="3.40.50.300">
    <property type="entry name" value="P-loop containing nucleotide triphosphate hydrolases"/>
    <property type="match status" value="1"/>
</dbReference>
<organism evidence="12 13">
    <name type="scientific">Ructibacterium gallinarum</name>
    <dbReference type="NCBI Taxonomy" id="2779355"/>
    <lineage>
        <taxon>Bacteria</taxon>
        <taxon>Bacillati</taxon>
        <taxon>Bacillota</taxon>
        <taxon>Clostridia</taxon>
        <taxon>Eubacteriales</taxon>
        <taxon>Oscillospiraceae</taxon>
        <taxon>Ructibacterium</taxon>
    </lineage>
</organism>
<dbReference type="Pfam" id="PF05188">
    <property type="entry name" value="MutS_II"/>
    <property type="match status" value="1"/>
</dbReference>
<evidence type="ECO:0000256" key="8">
    <source>
        <dbReference type="ARBA" id="ARBA00024647"/>
    </source>
</evidence>
<dbReference type="SUPFAM" id="SSF52540">
    <property type="entry name" value="P-loop containing nucleoside triphosphate hydrolases"/>
    <property type="match status" value="1"/>
</dbReference>
<dbReference type="GO" id="GO:0005829">
    <property type="term" value="C:cytosol"/>
    <property type="evidence" value="ECO:0007669"/>
    <property type="project" value="TreeGrafter"/>
</dbReference>
<dbReference type="InterPro" id="IPR007860">
    <property type="entry name" value="DNA_mmatch_repair_MutS_con_dom"/>
</dbReference>
<dbReference type="InterPro" id="IPR000432">
    <property type="entry name" value="DNA_mismatch_repair_MutS_C"/>
</dbReference>
<sequence>MDKLTPMMQQYFAVKNEYKDCILLYRLGDFYEMFFDDAMIASKVLDITLTGRNCGLKDRAPMCGVPFHAVDGYVARLVAAGYSAAICEQAEDPASAKGIVKREVIRVVTPGTIMDSAALDANKNNYLCSLCVGENGSGIAFVDITTGECTAKELAKENFTCAVMNELAKFMPIEVIMNLRAYENTGLVQEIRDRTHGVVRNYYDWAYEEEAAKKKVTVQFGSLQEASLQDKPNCVCAIGALLLYLEETQKTELKNLKQVEVDRDAENMQLDMYSLRNLEILETLRERSSRGSLLHVLNKTRTSMGSRLLRKWLTAPLMNCAAIANRHVAVDELVKDPLLRAEIVEALKKIADIERLINRIVYKNAGCADLTGLKISLQQLPDIARCLEDCQASLLRQCLKNMDVLEDIAKLIDTTIDENAPATLRNGGLILPGANEELDKTRNLMVNGKAILNELVEKEKEKTGIKTLKLGYNKVFGYYVEATRMYADKIPDYFIRKQTLANTERYITPELKEVEEAVLDASTKSVDMEYELFCQVRDQVGRAFDRVQRTAEAIAVVDVLCSFAAVAEKNGYVMPEVNMGDKISIKDGRHPVVEQLNKDHIFIPNDVILDNRENQVAIITGPNMAGKSTYMRQTALIVLMAQAGSFVPARQAEIGIVDRIFTRVGASDDLSAGQSTFMVEMNEVAYILDNATSKSLVILDEIGRGTSTFDGLGIAWAVAEYMADSKKCGAKTMFATHYHELTQLEDKIPNVKNYCIAVKKRGDSISFLRKIIRGGADESYGVDVAALAGVKKSVVRRAREIVASLESEEKSQVQDAKIHTKIPEENGNQAQMNFLGAAENPVLTELKALDLNVITPVEALTKLYDLQAKAKNQ</sequence>
<evidence type="ECO:0000256" key="9">
    <source>
        <dbReference type="HAMAP-Rule" id="MF_00096"/>
    </source>
</evidence>
<dbReference type="AlphaFoldDB" id="A0A9D5M5Z1"/>
<dbReference type="InterPro" id="IPR017261">
    <property type="entry name" value="DNA_mismatch_repair_MutS/MSH"/>
</dbReference>
<keyword evidence="7 9" id="KW-0234">DNA repair</keyword>
<name>A0A9D5M5Z1_9FIRM</name>
<dbReference type="SUPFAM" id="SSF48334">
    <property type="entry name" value="DNA repair protein MutS, domain III"/>
    <property type="match status" value="1"/>
</dbReference>
<comment type="similarity">
    <text evidence="1 9 10">Belongs to the DNA mismatch repair MutS family.</text>
</comment>
<dbReference type="Gene3D" id="1.10.1420.10">
    <property type="match status" value="2"/>
</dbReference>
<dbReference type="NCBIfam" id="TIGR01070">
    <property type="entry name" value="mutS1"/>
    <property type="match status" value="1"/>
</dbReference>
<dbReference type="GO" id="GO:0005524">
    <property type="term" value="F:ATP binding"/>
    <property type="evidence" value="ECO:0007669"/>
    <property type="project" value="UniProtKB-UniRule"/>
</dbReference>
<dbReference type="InterPro" id="IPR045076">
    <property type="entry name" value="MutS"/>
</dbReference>
<evidence type="ECO:0000256" key="10">
    <source>
        <dbReference type="RuleBase" id="RU003756"/>
    </source>
</evidence>
<keyword evidence="3 9" id="KW-0547">Nucleotide-binding</keyword>
<dbReference type="SMART" id="SM00533">
    <property type="entry name" value="MUTSd"/>
    <property type="match status" value="1"/>
</dbReference>
<dbReference type="Gene3D" id="3.40.1170.10">
    <property type="entry name" value="DNA repair protein MutS, domain I"/>
    <property type="match status" value="1"/>
</dbReference>
<dbReference type="FunFam" id="3.40.50.300:FF:000870">
    <property type="entry name" value="MutS protein homolog 4"/>
    <property type="match status" value="1"/>
</dbReference>
<dbReference type="Pfam" id="PF05192">
    <property type="entry name" value="MutS_III"/>
    <property type="match status" value="1"/>
</dbReference>
<dbReference type="GO" id="GO:0006298">
    <property type="term" value="P:mismatch repair"/>
    <property type="evidence" value="ECO:0007669"/>
    <property type="project" value="UniProtKB-UniRule"/>
</dbReference>
<dbReference type="PANTHER" id="PTHR11361">
    <property type="entry name" value="DNA MISMATCH REPAIR PROTEIN MUTS FAMILY MEMBER"/>
    <property type="match status" value="1"/>
</dbReference>
<feature type="domain" description="DNA mismatch repair proteins mutS family" evidence="11">
    <location>
        <begin position="695"/>
        <end position="711"/>
    </location>
</feature>
<dbReference type="GO" id="GO:0140664">
    <property type="term" value="F:ATP-dependent DNA damage sensor activity"/>
    <property type="evidence" value="ECO:0007669"/>
    <property type="project" value="InterPro"/>
</dbReference>
<dbReference type="FunFam" id="3.40.1170.10:FF:000001">
    <property type="entry name" value="DNA mismatch repair protein MutS"/>
    <property type="match status" value="1"/>
</dbReference>
<feature type="binding site" evidence="9">
    <location>
        <begin position="621"/>
        <end position="628"/>
    </location>
    <ligand>
        <name>ATP</name>
        <dbReference type="ChEBI" id="CHEBI:30616"/>
    </ligand>
</feature>
<keyword evidence="4 9" id="KW-0227">DNA damage</keyword>
<dbReference type="InterPro" id="IPR007696">
    <property type="entry name" value="DNA_mismatch_repair_MutS_core"/>
</dbReference>
<dbReference type="InterPro" id="IPR036678">
    <property type="entry name" value="MutS_con_dom_sf"/>
</dbReference>
<dbReference type="Pfam" id="PF05190">
    <property type="entry name" value="MutS_IV"/>
    <property type="match status" value="1"/>
</dbReference>
<comment type="function">
    <text evidence="8 9">This protein is involved in the repair of mismatches in DNA. It is possible that it carries out the mismatch recognition step. This protein has a weak ATPase activity.</text>
</comment>
<evidence type="ECO:0000256" key="3">
    <source>
        <dbReference type="ARBA" id="ARBA00022741"/>
    </source>
</evidence>
<evidence type="ECO:0000259" key="11">
    <source>
        <dbReference type="PROSITE" id="PS00486"/>
    </source>
</evidence>
<dbReference type="Pfam" id="PF00488">
    <property type="entry name" value="MutS_V"/>
    <property type="match status" value="1"/>
</dbReference>
<dbReference type="SMART" id="SM00534">
    <property type="entry name" value="MUTSac"/>
    <property type="match status" value="1"/>
</dbReference>
<evidence type="ECO:0000256" key="7">
    <source>
        <dbReference type="ARBA" id="ARBA00023204"/>
    </source>
</evidence>
<keyword evidence="6 9" id="KW-0238">DNA-binding</keyword>
<dbReference type="RefSeq" id="WP_226392707.1">
    <property type="nucleotide sequence ID" value="NZ_JADCKB010000011.1"/>
</dbReference>
<evidence type="ECO:0000256" key="6">
    <source>
        <dbReference type="ARBA" id="ARBA00023125"/>
    </source>
</evidence>
<evidence type="ECO:0000313" key="12">
    <source>
        <dbReference type="EMBL" id="MBE5040097.1"/>
    </source>
</evidence>
<dbReference type="InterPro" id="IPR007695">
    <property type="entry name" value="DNA_mismatch_repair_MutS-lik_N"/>
</dbReference>
<evidence type="ECO:0000313" key="13">
    <source>
        <dbReference type="Proteomes" id="UP000806542"/>
    </source>
</evidence>
<dbReference type="Proteomes" id="UP000806542">
    <property type="component" value="Unassembled WGS sequence"/>
</dbReference>
<dbReference type="GO" id="GO:0003684">
    <property type="term" value="F:damaged DNA binding"/>
    <property type="evidence" value="ECO:0007669"/>
    <property type="project" value="UniProtKB-UniRule"/>
</dbReference>
<dbReference type="EMBL" id="JADCKB010000011">
    <property type="protein sequence ID" value="MBE5040097.1"/>
    <property type="molecule type" value="Genomic_DNA"/>
</dbReference>
<evidence type="ECO:0000256" key="2">
    <source>
        <dbReference type="ARBA" id="ARBA00021982"/>
    </source>
</evidence>
<dbReference type="PANTHER" id="PTHR11361:SF34">
    <property type="entry name" value="DNA MISMATCH REPAIR PROTEIN MSH1, MITOCHONDRIAL"/>
    <property type="match status" value="1"/>
</dbReference>
<dbReference type="InterPro" id="IPR007861">
    <property type="entry name" value="DNA_mismatch_repair_MutS_clamp"/>
</dbReference>
<gene>
    <name evidence="9 12" type="primary">mutS</name>
    <name evidence="12" type="ORF">INF28_06445</name>
</gene>
<keyword evidence="5 9" id="KW-0067">ATP-binding</keyword>
<dbReference type="Gene3D" id="3.30.420.110">
    <property type="entry name" value="MutS, connector domain"/>
    <property type="match status" value="1"/>
</dbReference>
<dbReference type="SUPFAM" id="SSF53150">
    <property type="entry name" value="DNA repair protein MutS, domain II"/>
    <property type="match status" value="1"/>
</dbReference>
<dbReference type="SUPFAM" id="SSF55271">
    <property type="entry name" value="DNA repair protein MutS, domain I"/>
    <property type="match status" value="1"/>
</dbReference>
<evidence type="ECO:0000256" key="5">
    <source>
        <dbReference type="ARBA" id="ARBA00022840"/>
    </source>
</evidence>
<dbReference type="Pfam" id="PF01624">
    <property type="entry name" value="MutS_I"/>
    <property type="match status" value="1"/>
</dbReference>
<evidence type="ECO:0000256" key="4">
    <source>
        <dbReference type="ARBA" id="ARBA00022763"/>
    </source>
</evidence>